<sequence>MVHSAAIKAGVLCILVVFVISCLATGRRPEDTTETVVTHTTASARAWDEHCRRKGECGKHPQVPNRAYLINLPEDKPKLEYSQKLLGELGFDVEVIPGVKSVQVGDPEEFTECLPAGSATDCQAGLTISHKNAWKALAGSGEYAAWIFEDDVVFHDDFLSIFPDYWASVPANYEYIAVGMIPRHFNVSEKTVYVAPDKMPWGTHAYIVSSRQAERMALTADMMIQRSKRPVDDFHTTSWQLDGEDIKIDHYLSMYYSDLTPQDDKRRWVVFDSPAEVPFKYGNVTWIRNGGCQCSCADMAACAAEGRAPAWGMGLVAQHTCRERVERVPVWHQEMEKRTAAGVVEHCSEMRACGTFVCEYERLYNDDAEPMLEALDSEDLESSDLSTEGDE</sequence>
<feature type="chain" id="PRO_5045666330" evidence="1">
    <location>
        <begin position="27"/>
        <end position="391"/>
    </location>
</feature>
<feature type="signal peptide" evidence="1">
    <location>
        <begin position="1"/>
        <end position="26"/>
    </location>
</feature>
<evidence type="ECO:0000256" key="1">
    <source>
        <dbReference type="SAM" id="SignalP"/>
    </source>
</evidence>
<evidence type="ECO:0000259" key="2">
    <source>
        <dbReference type="Pfam" id="PF01755"/>
    </source>
</evidence>
<evidence type="ECO:0000313" key="3">
    <source>
        <dbReference type="EMBL" id="CAL5225481.1"/>
    </source>
</evidence>
<feature type="domain" description="Glycosyl transferase family 25" evidence="2">
    <location>
        <begin position="67"/>
        <end position="180"/>
    </location>
</feature>
<dbReference type="Pfam" id="PF01755">
    <property type="entry name" value="Glyco_transf_25"/>
    <property type="match status" value="1"/>
</dbReference>
<dbReference type="EMBL" id="CAXHTA020000012">
    <property type="protein sequence ID" value="CAL5225481.1"/>
    <property type="molecule type" value="Genomic_DNA"/>
</dbReference>
<gene>
    <name evidence="3" type="primary">g8305</name>
    <name evidence="3" type="ORF">VP750_LOCUS7140</name>
</gene>
<keyword evidence="1" id="KW-0732">Signal</keyword>
<name>A0ABP1G009_9CHLO</name>
<comment type="caution">
    <text evidence="3">The sequence shown here is derived from an EMBL/GenBank/DDBJ whole genome shotgun (WGS) entry which is preliminary data.</text>
</comment>
<organism evidence="3 4">
    <name type="scientific">Coccomyxa viridis</name>
    <dbReference type="NCBI Taxonomy" id="1274662"/>
    <lineage>
        <taxon>Eukaryota</taxon>
        <taxon>Viridiplantae</taxon>
        <taxon>Chlorophyta</taxon>
        <taxon>core chlorophytes</taxon>
        <taxon>Trebouxiophyceae</taxon>
        <taxon>Trebouxiophyceae incertae sedis</taxon>
        <taxon>Coccomyxaceae</taxon>
        <taxon>Coccomyxa</taxon>
    </lineage>
</organism>
<dbReference type="InterPro" id="IPR002654">
    <property type="entry name" value="Glyco_trans_25"/>
</dbReference>
<proteinExistence type="predicted"/>
<keyword evidence="4" id="KW-1185">Reference proteome</keyword>
<evidence type="ECO:0000313" key="4">
    <source>
        <dbReference type="Proteomes" id="UP001497392"/>
    </source>
</evidence>
<accession>A0ABP1G009</accession>
<dbReference type="Proteomes" id="UP001497392">
    <property type="component" value="Unassembled WGS sequence"/>
</dbReference>
<reference evidence="3 4" key="1">
    <citation type="submission" date="2024-06" db="EMBL/GenBank/DDBJ databases">
        <authorList>
            <person name="Kraege A."/>
            <person name="Thomma B."/>
        </authorList>
    </citation>
    <scope>NUCLEOTIDE SEQUENCE [LARGE SCALE GENOMIC DNA]</scope>
</reference>
<protein>
    <submittedName>
        <fullName evidence="3">G8305 protein</fullName>
    </submittedName>
</protein>